<protein>
    <submittedName>
        <fullName evidence="1">Uncharacterized protein</fullName>
    </submittedName>
</protein>
<gene>
    <name evidence="1" type="ORF">G6W59_27455</name>
</gene>
<evidence type="ECO:0000313" key="1">
    <source>
        <dbReference type="EMBL" id="NUV31982.1"/>
    </source>
</evidence>
<dbReference type="Proteomes" id="UP000540128">
    <property type="component" value="Unassembled WGS sequence"/>
</dbReference>
<dbReference type="EMBL" id="JAANNT010000035">
    <property type="protein sequence ID" value="NUV31982.1"/>
    <property type="molecule type" value="Genomic_DNA"/>
</dbReference>
<comment type="caution">
    <text evidence="1">The sequence shown here is derived from an EMBL/GenBank/DDBJ whole genome shotgun (WGS) entry which is preliminary data.</text>
</comment>
<evidence type="ECO:0000313" key="2">
    <source>
        <dbReference type="Proteomes" id="UP000540128"/>
    </source>
</evidence>
<keyword evidence="2" id="KW-1185">Reference proteome</keyword>
<dbReference type="AlphaFoldDB" id="A0A7Y6F4Z6"/>
<sequence>MPSLPPARPRPAATVNAEIRALMLRSGGRLAAGDRARYVELIAEWAEAVRDAVRPAA</sequence>
<reference evidence="1 2" key="1">
    <citation type="submission" date="2020-03" db="EMBL/GenBank/DDBJ databases">
        <title>Complete genome sequence of sixteen Streptomyces strains facilitates identification of candidate genes involved in plant growth-promotion in grain legumes and cereals.</title>
        <authorList>
            <person name="Gopalakrishnan S."/>
            <person name="Thakur V."/>
            <person name="Saxena R."/>
            <person name="Vadlamudi S."/>
            <person name="Purohit S."/>
            <person name="Kumar V."/>
            <person name="Rathore A."/>
            <person name="Chitikineni A."/>
            <person name="Varshney R.K."/>
        </authorList>
    </citation>
    <scope>NUCLEOTIDE SEQUENCE [LARGE SCALE GENOMIC DNA]</scope>
    <source>
        <strain evidence="1 2">KAI-180</strain>
    </source>
</reference>
<proteinExistence type="predicted"/>
<dbReference type="RefSeq" id="WP_191835150.1">
    <property type="nucleotide sequence ID" value="NZ_JAANNT010000035.1"/>
</dbReference>
<name>A0A7Y6F4Z6_9ACTN</name>
<accession>A0A7Y6F4Z6</accession>
<organism evidence="1 2">
    <name type="scientific">Streptomyces odorifer</name>
    <dbReference type="NCBI Taxonomy" id="53450"/>
    <lineage>
        <taxon>Bacteria</taxon>
        <taxon>Bacillati</taxon>
        <taxon>Actinomycetota</taxon>
        <taxon>Actinomycetes</taxon>
        <taxon>Kitasatosporales</taxon>
        <taxon>Streptomycetaceae</taxon>
        <taxon>Streptomyces</taxon>
        <taxon>Streptomyces albidoflavus group</taxon>
    </lineage>
</organism>